<evidence type="ECO:0000313" key="2">
    <source>
        <dbReference type="Proteomes" id="UP000827092"/>
    </source>
</evidence>
<sequence>MYRLEKHGTWSDRSGFGLKGKLKSHVDICMELGSEIPTIAMPKDAITKTSIPEKRFTTTIPDRDNIGTIIENIHVGSYECYTDGSKSNCTGPGAIIRTKNHGNDFSKYHLYLGSTSTVFQAEVIAIHMVANELLARSLANEKKLSSQIASLPFWLWLTQTNSNVAS</sequence>
<dbReference type="Proteomes" id="UP000827092">
    <property type="component" value="Unassembled WGS sequence"/>
</dbReference>
<protein>
    <recommendedName>
        <fullName evidence="3">RNase H type-1 domain-containing protein</fullName>
    </recommendedName>
</protein>
<evidence type="ECO:0008006" key="3">
    <source>
        <dbReference type="Google" id="ProtNLM"/>
    </source>
</evidence>
<accession>A0AAV6URJ7</accession>
<organism evidence="1 2">
    <name type="scientific">Oedothorax gibbosus</name>
    <dbReference type="NCBI Taxonomy" id="931172"/>
    <lineage>
        <taxon>Eukaryota</taxon>
        <taxon>Metazoa</taxon>
        <taxon>Ecdysozoa</taxon>
        <taxon>Arthropoda</taxon>
        <taxon>Chelicerata</taxon>
        <taxon>Arachnida</taxon>
        <taxon>Araneae</taxon>
        <taxon>Araneomorphae</taxon>
        <taxon>Entelegynae</taxon>
        <taxon>Araneoidea</taxon>
        <taxon>Linyphiidae</taxon>
        <taxon>Erigoninae</taxon>
        <taxon>Oedothorax</taxon>
    </lineage>
</organism>
<dbReference type="AlphaFoldDB" id="A0AAV6URJ7"/>
<proteinExistence type="predicted"/>
<dbReference type="GO" id="GO:0003676">
    <property type="term" value="F:nucleic acid binding"/>
    <property type="evidence" value="ECO:0007669"/>
    <property type="project" value="InterPro"/>
</dbReference>
<dbReference type="EMBL" id="JAFNEN010000279">
    <property type="protein sequence ID" value="KAG8187095.1"/>
    <property type="molecule type" value="Genomic_DNA"/>
</dbReference>
<gene>
    <name evidence="1" type="ORF">JTE90_023937</name>
</gene>
<reference evidence="1 2" key="1">
    <citation type="journal article" date="2022" name="Nat. Ecol. Evol.">
        <title>A masculinizing supergene underlies an exaggerated male reproductive morph in a spider.</title>
        <authorList>
            <person name="Hendrickx F."/>
            <person name="De Corte Z."/>
            <person name="Sonet G."/>
            <person name="Van Belleghem S.M."/>
            <person name="Kostlbacher S."/>
            <person name="Vangestel C."/>
        </authorList>
    </citation>
    <scope>NUCLEOTIDE SEQUENCE [LARGE SCALE GENOMIC DNA]</scope>
    <source>
        <strain evidence="1">W744_W776</strain>
    </source>
</reference>
<comment type="caution">
    <text evidence="1">The sequence shown here is derived from an EMBL/GenBank/DDBJ whole genome shotgun (WGS) entry which is preliminary data.</text>
</comment>
<name>A0AAV6URJ7_9ARAC</name>
<evidence type="ECO:0000313" key="1">
    <source>
        <dbReference type="EMBL" id="KAG8187095.1"/>
    </source>
</evidence>
<dbReference type="Gene3D" id="3.30.420.10">
    <property type="entry name" value="Ribonuclease H-like superfamily/Ribonuclease H"/>
    <property type="match status" value="1"/>
</dbReference>
<dbReference type="InterPro" id="IPR036397">
    <property type="entry name" value="RNaseH_sf"/>
</dbReference>
<keyword evidence="2" id="KW-1185">Reference proteome</keyword>